<dbReference type="InterPro" id="IPR052778">
    <property type="entry name" value="Centrosome-WD_assoc"/>
</dbReference>
<dbReference type="Proteomes" id="UP000481288">
    <property type="component" value="Unassembled WGS sequence"/>
</dbReference>
<keyword evidence="2" id="KW-1185">Reference proteome</keyword>
<dbReference type="GO" id="GO:1990811">
    <property type="term" value="C:MWP complex"/>
    <property type="evidence" value="ECO:0007669"/>
    <property type="project" value="TreeGrafter"/>
</dbReference>
<dbReference type="AlphaFoldDB" id="A0A7D8YT58"/>
<feature type="non-terminal residue" evidence="1">
    <location>
        <position position="1"/>
    </location>
</feature>
<evidence type="ECO:0000313" key="1">
    <source>
        <dbReference type="EMBL" id="TVY53462.1"/>
    </source>
</evidence>
<dbReference type="PANTHER" id="PTHR16220">
    <property type="entry name" value="WD REPEAT PROTEIN 8-RELATED"/>
    <property type="match status" value="1"/>
</dbReference>
<protein>
    <submittedName>
        <fullName evidence="1">WD repeat-containing protein WRAP73</fullName>
    </submittedName>
</protein>
<evidence type="ECO:0000313" key="2">
    <source>
        <dbReference type="Proteomes" id="UP000481288"/>
    </source>
</evidence>
<dbReference type="OrthoDB" id="308690at2759"/>
<gene>
    <name evidence="1" type="primary">WRAP73</name>
    <name evidence="1" type="ORF">LCER1_G006578</name>
</gene>
<dbReference type="EMBL" id="QGMG01000452">
    <property type="protein sequence ID" value="TVY53462.1"/>
    <property type="molecule type" value="Genomic_DNA"/>
</dbReference>
<dbReference type="GO" id="GO:1990810">
    <property type="term" value="P:microtubule anchoring at mitotic spindle pole body"/>
    <property type="evidence" value="ECO:0007669"/>
    <property type="project" value="TreeGrafter"/>
</dbReference>
<dbReference type="GO" id="GO:0005815">
    <property type="term" value="C:microtubule organizing center"/>
    <property type="evidence" value="ECO:0007669"/>
    <property type="project" value="TreeGrafter"/>
</dbReference>
<dbReference type="InterPro" id="IPR015943">
    <property type="entry name" value="WD40/YVTN_repeat-like_dom_sf"/>
</dbReference>
<name>A0A7D8YT58_9HELO</name>
<comment type="caution">
    <text evidence="1">The sequence shown here is derived from an EMBL/GenBank/DDBJ whole genome shotgun (WGS) entry which is preliminary data.</text>
</comment>
<dbReference type="Gene3D" id="2.130.10.10">
    <property type="entry name" value="YVTN repeat-like/Quinoprotein amine dehydrogenase"/>
    <property type="match status" value="1"/>
</dbReference>
<sequence length="564" mass="62628">KCKQIPLSSFNTTSTIQIPAKMRFSRNLKSSTQSIPSPDGAYIATILSSKLNIRETRSLETLRVVTLPPELLSSISWFLWSDSSTRILLASTDSIRVYSITNPQFSANITSPTSGTTKVTYITFGATDDEICVFSDFGLKLSIMNLTTSKSVDINSPKFYHPGNAGKGFSYRPGTKNLALLTRSGGKDIISIHTLESLEVMRSWHPESIDAQGIIWSPDGRWLAVWESASQGHRIFVYTADGHLYKTWNGPNPTCHEEADIELGAGIKMLDWNRPGTHVAVGDFSSRVTLLATPSFNESMNVIHTTSVTPAESLQVWQEQIGPSQYGGVKREFAAATQTICPPTSGTTPASNNDVKTGTNILSFDHSGTLLATRNENMPTTIWIWDIGTRILRAVMILHSPIARVTWHATIDELLMVRCEGEETRGLVHLWDPSWEKPKVVDFATEIPGGKVIGKTIVRWLNVESEHPAMLFSDTQDCMLVSVSETDDGDIPWQDAGSRGFDIYGQREESPLNLVPVEEKRRRGKTIESLMEEEDMTRMSDGSDEVEDTFQFRKFVGPESSPWT</sequence>
<reference evidence="1 2" key="1">
    <citation type="submission" date="2018-05" db="EMBL/GenBank/DDBJ databases">
        <title>Whole genome sequencing for identification of molecular markers to develop diagnostic detection tools for the regulated plant pathogen Lachnellula willkommii.</title>
        <authorList>
            <person name="Giroux E."/>
            <person name="Bilodeau G."/>
        </authorList>
    </citation>
    <scope>NUCLEOTIDE SEQUENCE [LARGE SCALE GENOMIC DNA]</scope>
    <source>
        <strain evidence="1 2">CBS 625.97</strain>
    </source>
</reference>
<dbReference type="PANTHER" id="PTHR16220:SF0">
    <property type="entry name" value="WD REPEAT-CONTAINING PROTEIN WRAP73"/>
    <property type="match status" value="1"/>
</dbReference>
<accession>A0A7D8YT58</accession>
<proteinExistence type="predicted"/>
<dbReference type="SUPFAM" id="SSF69322">
    <property type="entry name" value="Tricorn protease domain 2"/>
    <property type="match status" value="2"/>
</dbReference>
<organism evidence="1 2">
    <name type="scientific">Lachnellula cervina</name>
    <dbReference type="NCBI Taxonomy" id="1316786"/>
    <lineage>
        <taxon>Eukaryota</taxon>
        <taxon>Fungi</taxon>
        <taxon>Dikarya</taxon>
        <taxon>Ascomycota</taxon>
        <taxon>Pezizomycotina</taxon>
        <taxon>Leotiomycetes</taxon>
        <taxon>Helotiales</taxon>
        <taxon>Lachnaceae</taxon>
        <taxon>Lachnellula</taxon>
    </lineage>
</organism>